<evidence type="ECO:0000313" key="7">
    <source>
        <dbReference type="EMBL" id="QDU61324.1"/>
    </source>
</evidence>
<accession>A0A518B314</accession>
<keyword evidence="8" id="KW-1185">Reference proteome</keyword>
<feature type="domain" description="Major facilitator superfamily (MFS) profile" evidence="6">
    <location>
        <begin position="9"/>
        <end position="411"/>
    </location>
</feature>
<dbReference type="InterPro" id="IPR011701">
    <property type="entry name" value="MFS"/>
</dbReference>
<comment type="subcellular location">
    <subcellularLocation>
        <location evidence="1">Endomembrane system</location>
        <topology evidence="1">Multi-pass membrane protein</topology>
    </subcellularLocation>
</comment>
<dbReference type="Pfam" id="PF07690">
    <property type="entry name" value="MFS_1"/>
    <property type="match status" value="1"/>
</dbReference>
<evidence type="ECO:0000256" key="1">
    <source>
        <dbReference type="ARBA" id="ARBA00004127"/>
    </source>
</evidence>
<feature type="transmembrane region" description="Helical" evidence="5">
    <location>
        <begin position="347"/>
        <end position="368"/>
    </location>
</feature>
<feature type="transmembrane region" description="Helical" evidence="5">
    <location>
        <begin position="290"/>
        <end position="311"/>
    </location>
</feature>
<dbReference type="Gene3D" id="1.20.1250.20">
    <property type="entry name" value="MFS general substrate transporter like domains"/>
    <property type="match status" value="2"/>
</dbReference>
<sequence>MVWSSTGRACLIWLTVTLFVAYQLLVQMSFGIVRSGVESDLGFTVDLTNFLIMFYAVALGVMQLPVGLLLDRGNPRWLLTAACAAVVVGCALFASATNALMVAVGWTLAGFGSSFAFIGAGYVIRRWFPPRAFAVVFGGTILLSSIVGAGAGNVMYPALSELYSWRETLYGGAGLGVILTLLIALVVTLPEEDREVEMDTKHDTRSTPSIVSSFDAIFDRPQILFCALFAGATCGNLIGFGGLWLITWQAKGWQDSANDAAMLNSILWCGNGLGAPIFGLLSDMIRRRRIVMVLGSLAAFAFNVLLVVVLVPYSRSFLLWVLFLQGFAWGVAPLAFAVACENAPRRVLGLTLAVVNVFGVLMGSLLQIGPETMLDGIDNPGRLELSRALLPFVVTAAIGVLLAMFCIRETYCRSLPEKMRQARRVIGQA</sequence>
<dbReference type="InterPro" id="IPR051337">
    <property type="entry name" value="OPA_Antiporter"/>
</dbReference>
<feature type="transmembrane region" description="Helical" evidence="5">
    <location>
        <begin position="12"/>
        <end position="30"/>
    </location>
</feature>
<dbReference type="EMBL" id="CP036279">
    <property type="protein sequence ID" value="QDU61324.1"/>
    <property type="molecule type" value="Genomic_DNA"/>
</dbReference>
<keyword evidence="3 5" id="KW-1133">Transmembrane helix</keyword>
<feature type="transmembrane region" description="Helical" evidence="5">
    <location>
        <begin position="168"/>
        <end position="189"/>
    </location>
</feature>
<reference evidence="7 8" key="1">
    <citation type="submission" date="2019-02" db="EMBL/GenBank/DDBJ databases">
        <title>Deep-cultivation of Planctomycetes and their phenomic and genomic characterization uncovers novel biology.</title>
        <authorList>
            <person name="Wiegand S."/>
            <person name="Jogler M."/>
            <person name="Boedeker C."/>
            <person name="Pinto D."/>
            <person name="Vollmers J."/>
            <person name="Rivas-Marin E."/>
            <person name="Kohn T."/>
            <person name="Peeters S.H."/>
            <person name="Heuer A."/>
            <person name="Rast P."/>
            <person name="Oberbeckmann S."/>
            <person name="Bunk B."/>
            <person name="Jeske O."/>
            <person name="Meyerdierks A."/>
            <person name="Storesund J.E."/>
            <person name="Kallscheuer N."/>
            <person name="Luecker S."/>
            <person name="Lage O.M."/>
            <person name="Pohl T."/>
            <person name="Merkel B.J."/>
            <person name="Hornburger P."/>
            <person name="Mueller R.-W."/>
            <person name="Bruemmer F."/>
            <person name="Labrenz M."/>
            <person name="Spormann A.M."/>
            <person name="Op den Camp H."/>
            <person name="Overmann J."/>
            <person name="Amann R."/>
            <person name="Jetten M.S.M."/>
            <person name="Mascher T."/>
            <person name="Medema M.H."/>
            <person name="Devos D.P."/>
            <person name="Kaster A.-K."/>
            <person name="Ovreas L."/>
            <person name="Rohde M."/>
            <person name="Galperin M.Y."/>
            <person name="Jogler C."/>
        </authorList>
    </citation>
    <scope>NUCLEOTIDE SEQUENCE [LARGE SCALE GENOMIC DNA]</scope>
    <source>
        <strain evidence="7 8">Pan216</strain>
    </source>
</reference>
<feature type="transmembrane region" description="Helical" evidence="5">
    <location>
        <begin position="103"/>
        <end position="124"/>
    </location>
</feature>
<protein>
    <submittedName>
        <fullName evidence="7">Major Facilitator Superfamily protein</fullName>
    </submittedName>
</protein>
<dbReference type="CDD" id="cd06174">
    <property type="entry name" value="MFS"/>
    <property type="match status" value="1"/>
</dbReference>
<feature type="transmembrane region" description="Helical" evidence="5">
    <location>
        <begin position="388"/>
        <end position="407"/>
    </location>
</feature>
<organism evidence="7 8">
    <name type="scientific">Kolteria novifilia</name>
    <dbReference type="NCBI Taxonomy" id="2527975"/>
    <lineage>
        <taxon>Bacteria</taxon>
        <taxon>Pseudomonadati</taxon>
        <taxon>Planctomycetota</taxon>
        <taxon>Planctomycetia</taxon>
        <taxon>Kolteriales</taxon>
        <taxon>Kolteriaceae</taxon>
        <taxon>Kolteria</taxon>
    </lineage>
</organism>
<dbReference type="GO" id="GO:0035435">
    <property type="term" value="P:phosphate ion transmembrane transport"/>
    <property type="evidence" value="ECO:0007669"/>
    <property type="project" value="TreeGrafter"/>
</dbReference>
<gene>
    <name evidence="7" type="ORF">Pan216_21790</name>
</gene>
<feature type="transmembrane region" description="Helical" evidence="5">
    <location>
        <begin position="260"/>
        <end position="281"/>
    </location>
</feature>
<dbReference type="GO" id="GO:0012505">
    <property type="term" value="C:endomembrane system"/>
    <property type="evidence" value="ECO:0007669"/>
    <property type="project" value="UniProtKB-SubCell"/>
</dbReference>
<feature type="transmembrane region" description="Helical" evidence="5">
    <location>
        <begin position="317"/>
        <end position="340"/>
    </location>
</feature>
<keyword evidence="2 5" id="KW-0812">Transmembrane</keyword>
<name>A0A518B314_9BACT</name>
<dbReference type="GO" id="GO:0016020">
    <property type="term" value="C:membrane"/>
    <property type="evidence" value="ECO:0007669"/>
    <property type="project" value="UniProtKB-ARBA"/>
</dbReference>
<dbReference type="KEGG" id="knv:Pan216_21790"/>
<feature type="transmembrane region" description="Helical" evidence="5">
    <location>
        <begin position="77"/>
        <end position="97"/>
    </location>
</feature>
<dbReference type="PANTHER" id="PTHR43826:SF3">
    <property type="entry name" value="GLUCOSE-6-PHOSPHATE EXCHANGER SLC37A4"/>
    <property type="match status" value="1"/>
</dbReference>
<dbReference type="OrthoDB" id="6360at2"/>
<proteinExistence type="predicted"/>
<feature type="transmembrane region" description="Helical" evidence="5">
    <location>
        <begin position="133"/>
        <end position="156"/>
    </location>
</feature>
<feature type="transmembrane region" description="Helical" evidence="5">
    <location>
        <begin position="223"/>
        <end position="248"/>
    </location>
</feature>
<evidence type="ECO:0000256" key="2">
    <source>
        <dbReference type="ARBA" id="ARBA00022692"/>
    </source>
</evidence>
<dbReference type="GO" id="GO:0061513">
    <property type="term" value="F:glucose 6-phosphate:phosphate antiporter activity"/>
    <property type="evidence" value="ECO:0007669"/>
    <property type="project" value="TreeGrafter"/>
</dbReference>
<evidence type="ECO:0000256" key="4">
    <source>
        <dbReference type="ARBA" id="ARBA00023136"/>
    </source>
</evidence>
<keyword evidence="4 5" id="KW-0472">Membrane</keyword>
<evidence type="ECO:0000256" key="5">
    <source>
        <dbReference type="SAM" id="Phobius"/>
    </source>
</evidence>
<evidence type="ECO:0000256" key="3">
    <source>
        <dbReference type="ARBA" id="ARBA00022989"/>
    </source>
</evidence>
<dbReference type="InterPro" id="IPR020846">
    <property type="entry name" value="MFS_dom"/>
</dbReference>
<dbReference type="PROSITE" id="PS50850">
    <property type="entry name" value="MFS"/>
    <property type="match status" value="1"/>
</dbReference>
<dbReference type="PANTHER" id="PTHR43826">
    <property type="entry name" value="GLUCOSE-6-PHOSPHATE EXCHANGER SLC37A4"/>
    <property type="match status" value="1"/>
</dbReference>
<dbReference type="SUPFAM" id="SSF103473">
    <property type="entry name" value="MFS general substrate transporter"/>
    <property type="match status" value="1"/>
</dbReference>
<dbReference type="Proteomes" id="UP000317093">
    <property type="component" value="Chromosome"/>
</dbReference>
<dbReference type="InterPro" id="IPR036259">
    <property type="entry name" value="MFS_trans_sf"/>
</dbReference>
<evidence type="ECO:0000313" key="8">
    <source>
        <dbReference type="Proteomes" id="UP000317093"/>
    </source>
</evidence>
<evidence type="ECO:0000259" key="6">
    <source>
        <dbReference type="PROSITE" id="PS50850"/>
    </source>
</evidence>
<dbReference type="AlphaFoldDB" id="A0A518B314"/>
<feature type="transmembrane region" description="Helical" evidence="5">
    <location>
        <begin position="50"/>
        <end position="70"/>
    </location>
</feature>